<keyword evidence="4 8" id="KW-0812">Transmembrane</keyword>
<evidence type="ECO:0000256" key="7">
    <source>
        <dbReference type="SAM" id="MobiDB-lite"/>
    </source>
</evidence>
<dbReference type="InterPro" id="IPR004869">
    <property type="entry name" value="MMPL_dom"/>
</dbReference>
<comment type="subcellular location">
    <subcellularLocation>
        <location evidence="1">Cell membrane</location>
        <topology evidence="1">Multi-pass membrane protein</topology>
    </subcellularLocation>
</comment>
<evidence type="ECO:0000256" key="4">
    <source>
        <dbReference type="ARBA" id="ARBA00022692"/>
    </source>
</evidence>
<dbReference type="PANTHER" id="PTHR33406">
    <property type="entry name" value="MEMBRANE PROTEIN MJ1562-RELATED"/>
    <property type="match status" value="1"/>
</dbReference>
<keyword evidence="9" id="KW-0732">Signal</keyword>
<evidence type="ECO:0000259" key="10">
    <source>
        <dbReference type="PROSITE" id="PS50156"/>
    </source>
</evidence>
<feature type="domain" description="SSD" evidence="10">
    <location>
        <begin position="213"/>
        <end position="328"/>
    </location>
</feature>
<dbReference type="PANTHER" id="PTHR33406:SF6">
    <property type="entry name" value="MEMBRANE PROTEIN YDGH-RELATED"/>
    <property type="match status" value="1"/>
</dbReference>
<evidence type="ECO:0000256" key="2">
    <source>
        <dbReference type="ARBA" id="ARBA00010157"/>
    </source>
</evidence>
<gene>
    <name evidence="11" type="ORF">CLV85_1161</name>
</gene>
<dbReference type="AlphaFoldDB" id="A0A2M9D8C0"/>
<dbReference type="RefSeq" id="WP_229820295.1">
    <property type="nucleotide sequence ID" value="NZ_BMZU01000001.1"/>
</dbReference>
<feature type="transmembrane region" description="Helical" evidence="8">
    <location>
        <begin position="173"/>
        <end position="191"/>
    </location>
</feature>
<comment type="caution">
    <text evidence="11">The sequence shown here is derived from an EMBL/GenBank/DDBJ whole genome shotgun (WGS) entry which is preliminary data.</text>
</comment>
<dbReference type="SUPFAM" id="SSF82866">
    <property type="entry name" value="Multidrug efflux transporter AcrB transmembrane domain"/>
    <property type="match status" value="2"/>
</dbReference>
<feature type="transmembrane region" description="Helical" evidence="8">
    <location>
        <begin position="274"/>
        <end position="295"/>
    </location>
</feature>
<evidence type="ECO:0000256" key="1">
    <source>
        <dbReference type="ARBA" id="ARBA00004651"/>
    </source>
</evidence>
<evidence type="ECO:0000256" key="3">
    <source>
        <dbReference type="ARBA" id="ARBA00022475"/>
    </source>
</evidence>
<feature type="transmembrane region" description="Helical" evidence="8">
    <location>
        <begin position="230"/>
        <end position="253"/>
    </location>
</feature>
<comment type="similarity">
    <text evidence="2">Belongs to the resistance-nodulation-cell division (RND) (TC 2.A.6) family. MmpL subfamily.</text>
</comment>
<keyword evidence="5 8" id="KW-1133">Transmembrane helix</keyword>
<dbReference type="InterPro" id="IPR000731">
    <property type="entry name" value="SSD"/>
</dbReference>
<feature type="transmembrane region" description="Helical" evidence="8">
    <location>
        <begin position="198"/>
        <end position="224"/>
    </location>
</feature>
<protein>
    <submittedName>
        <fullName evidence="11">RND superfamily putative drug exporter</fullName>
    </submittedName>
</protein>
<feature type="transmembrane region" description="Helical" evidence="8">
    <location>
        <begin position="567"/>
        <end position="586"/>
    </location>
</feature>
<evidence type="ECO:0000256" key="5">
    <source>
        <dbReference type="ARBA" id="ARBA00022989"/>
    </source>
</evidence>
<dbReference type="InterPro" id="IPR050545">
    <property type="entry name" value="Mycobact_MmpL"/>
</dbReference>
<dbReference type="Pfam" id="PF03176">
    <property type="entry name" value="MMPL"/>
    <property type="match status" value="2"/>
</dbReference>
<feature type="transmembrane region" description="Helical" evidence="8">
    <location>
        <begin position="534"/>
        <end position="555"/>
    </location>
</feature>
<feature type="region of interest" description="Disordered" evidence="7">
    <location>
        <begin position="688"/>
        <end position="722"/>
    </location>
</feature>
<organism evidence="11 12">
    <name type="scientific">Salinibacterium amurskyense</name>
    <dbReference type="NCBI Taxonomy" id="205941"/>
    <lineage>
        <taxon>Bacteria</taxon>
        <taxon>Bacillati</taxon>
        <taxon>Actinomycetota</taxon>
        <taxon>Actinomycetes</taxon>
        <taxon>Micrococcales</taxon>
        <taxon>Microbacteriaceae</taxon>
        <taxon>Salinibacterium</taxon>
    </lineage>
</organism>
<keyword evidence="12" id="KW-1185">Reference proteome</keyword>
<evidence type="ECO:0000256" key="6">
    <source>
        <dbReference type="ARBA" id="ARBA00023136"/>
    </source>
</evidence>
<sequence>MSRLRTFITARKTSWIVLVTAFLAAGAIFAAGSGNEEGALPGVGLPDSAESAQAAAAAEDLPGADSTVALLVYTRESGDLTDDDIAAITDATGSLSELSAEGFVPPPSFSDDGTTALVTVPLDKLTEAGEQAERADEIRTEANADLPDGLSALLSGPEGFAVDIAAVFEGADFTLLLTTVIVVAVLLLVTYRSPWLWLVPLIVVGTADGLAGIVAARVATLAGIQLDASVTGILSVLVFGAGTNYALLLIARYRDELRLVEDRREAMSRALRGAGPAIIASGSTVVLALLTLVFAELQGNRALGIACATGVVIAMIFALVVLPAALVLFGRGLFWPYIPKFGTEGSAERGVWHKLGVLVSKKPVVVAVLGAIVLGALSLGVPQIKIGLSQTESFTQVPEAVQGQELIADAFPAGSGSPASVIVNSDYAEEAAQAAEGVDGVDAVRIGESTSTITQISVVLDDAAETEGSFAAIEALRAELSTIDGADALVGGLDAQALDVERAQQSDQDLVIPLILGLVFIVLVLLLRSLVAPILLLLTVVASFFASLGASWLLFQTVFDFPAIDTNVVLFSFLFLVALGVDYNIFLVTRAREEAVEYGTRQGMIRALSSTGGVITSAGILLAAVFAVLGVLPLITLTQIGIIVCIGVLLDTLLVRTVIVPSLAFMLGEKFWWPTRVISVGAEVRTPKGSGNHVRTHAPAHSTEHTPKHAEGDAAPKHKIDH</sequence>
<feature type="signal peptide" evidence="9">
    <location>
        <begin position="1"/>
        <end position="30"/>
    </location>
</feature>
<evidence type="ECO:0000313" key="11">
    <source>
        <dbReference type="EMBL" id="PJJ81975.1"/>
    </source>
</evidence>
<dbReference type="GO" id="GO:0005886">
    <property type="term" value="C:plasma membrane"/>
    <property type="evidence" value="ECO:0007669"/>
    <property type="project" value="UniProtKB-SubCell"/>
</dbReference>
<accession>A0A2M9D8C0</accession>
<keyword evidence="6 8" id="KW-0472">Membrane</keyword>
<name>A0A2M9D8C0_9MICO</name>
<dbReference type="Proteomes" id="UP000231742">
    <property type="component" value="Unassembled WGS sequence"/>
</dbReference>
<evidence type="ECO:0000313" key="12">
    <source>
        <dbReference type="Proteomes" id="UP000231742"/>
    </source>
</evidence>
<feature type="chain" id="PRO_5014760670" evidence="9">
    <location>
        <begin position="31"/>
        <end position="722"/>
    </location>
</feature>
<feature type="transmembrane region" description="Helical" evidence="8">
    <location>
        <begin position="607"/>
        <end position="634"/>
    </location>
</feature>
<evidence type="ECO:0000256" key="8">
    <source>
        <dbReference type="SAM" id="Phobius"/>
    </source>
</evidence>
<reference evidence="11 12" key="1">
    <citation type="submission" date="2017-11" db="EMBL/GenBank/DDBJ databases">
        <title>Genomic Encyclopedia of Archaeal and Bacterial Type Strains, Phase II (KMG-II): From Individual Species to Whole Genera.</title>
        <authorList>
            <person name="Goeker M."/>
        </authorList>
    </citation>
    <scope>NUCLEOTIDE SEQUENCE [LARGE SCALE GENOMIC DNA]</scope>
    <source>
        <strain evidence="11 12">DSM 16400</strain>
    </source>
</reference>
<feature type="compositionally biased region" description="Basic and acidic residues" evidence="7">
    <location>
        <begin position="702"/>
        <end position="722"/>
    </location>
</feature>
<proteinExistence type="inferred from homology"/>
<dbReference type="EMBL" id="PGFH01000001">
    <property type="protein sequence ID" value="PJJ81975.1"/>
    <property type="molecule type" value="Genomic_DNA"/>
</dbReference>
<feature type="transmembrane region" description="Helical" evidence="8">
    <location>
        <begin position="640"/>
        <end position="667"/>
    </location>
</feature>
<feature type="domain" description="SSD" evidence="10">
    <location>
        <begin position="537"/>
        <end position="665"/>
    </location>
</feature>
<dbReference type="PROSITE" id="PS50156">
    <property type="entry name" value="SSD"/>
    <property type="match status" value="2"/>
</dbReference>
<feature type="transmembrane region" description="Helical" evidence="8">
    <location>
        <begin position="364"/>
        <end position="381"/>
    </location>
</feature>
<evidence type="ECO:0000256" key="9">
    <source>
        <dbReference type="SAM" id="SignalP"/>
    </source>
</evidence>
<keyword evidence="3" id="KW-1003">Cell membrane</keyword>
<feature type="transmembrane region" description="Helical" evidence="8">
    <location>
        <begin position="301"/>
        <end position="329"/>
    </location>
</feature>
<feature type="transmembrane region" description="Helical" evidence="8">
    <location>
        <begin position="510"/>
        <end position="527"/>
    </location>
</feature>
<dbReference type="Gene3D" id="1.20.1640.10">
    <property type="entry name" value="Multidrug efflux transporter AcrB transmembrane domain"/>
    <property type="match status" value="2"/>
</dbReference>